<dbReference type="GO" id="GO:0005576">
    <property type="term" value="C:extracellular region"/>
    <property type="evidence" value="ECO:0007669"/>
    <property type="project" value="UniProtKB-SubCell"/>
</dbReference>
<name>K3Y156_SETIT</name>
<dbReference type="Proteomes" id="UP000004995">
    <property type="component" value="Unassembled WGS sequence"/>
</dbReference>
<protein>
    <recommendedName>
        <fullName evidence="12">Knottin scorpion toxin-like domain-containing protein</fullName>
    </recommendedName>
</protein>
<accession>K3Y156</accession>
<sequence>MARAGAVVALVVLAFLVTTTASSNSMCCTEHRPWGFNQMGCSPDQNGACNSWCQKWCRGGECKFRGGYHQCHCYC</sequence>
<dbReference type="EnsemblPlants" id="KQL10719">
    <property type="protein sequence ID" value="KQL10719"/>
    <property type="gene ID" value="SETIT_007918mg"/>
</dbReference>
<keyword evidence="6 8" id="KW-0732">Signal</keyword>
<evidence type="ECO:0000313" key="11">
    <source>
        <dbReference type="Proteomes" id="UP000004995"/>
    </source>
</evidence>
<dbReference type="OrthoDB" id="1855918at2759"/>
<proteinExistence type="inferred from homology"/>
<reference evidence="9 11" key="1">
    <citation type="journal article" date="2012" name="Nat. Biotechnol.">
        <title>Reference genome sequence of the model plant Setaria.</title>
        <authorList>
            <person name="Bennetzen J.L."/>
            <person name="Schmutz J."/>
            <person name="Wang H."/>
            <person name="Percifield R."/>
            <person name="Hawkins J."/>
            <person name="Pontaroli A.C."/>
            <person name="Estep M."/>
            <person name="Feng L."/>
            <person name="Vaughn J.N."/>
            <person name="Grimwood J."/>
            <person name="Jenkins J."/>
            <person name="Barry K."/>
            <person name="Lindquist E."/>
            <person name="Hellsten U."/>
            <person name="Deshpande S."/>
            <person name="Wang X."/>
            <person name="Wu X."/>
            <person name="Mitros T."/>
            <person name="Triplett J."/>
            <person name="Yang X."/>
            <person name="Ye C.Y."/>
            <person name="Mauro-Herrera M."/>
            <person name="Wang L."/>
            <person name="Li P."/>
            <person name="Sharma M."/>
            <person name="Sharma R."/>
            <person name="Ronald P.C."/>
            <person name="Panaud O."/>
            <person name="Kellogg E.A."/>
            <person name="Brutnell T.P."/>
            <person name="Doust A.N."/>
            <person name="Tuskan G.A."/>
            <person name="Rokhsar D."/>
            <person name="Devos K.M."/>
        </authorList>
    </citation>
    <scope>NUCLEOTIDE SEQUENCE [LARGE SCALE GENOMIC DNA]</scope>
    <source>
        <strain evidence="11">cv. Yugu1</strain>
        <strain evidence="9">Yugu1</strain>
    </source>
</reference>
<keyword evidence="11" id="KW-1185">Reference proteome</keyword>
<dbReference type="GO" id="GO:0050832">
    <property type="term" value="P:defense response to fungus"/>
    <property type="evidence" value="ECO:0007669"/>
    <property type="project" value="UniProtKB-KW"/>
</dbReference>
<dbReference type="InterPro" id="IPR022618">
    <property type="entry name" value="Defensin-like_20-28"/>
</dbReference>
<keyword evidence="3" id="KW-0964">Secreted</keyword>
<feature type="chain" id="PRO_5010126280" description="Knottin scorpion toxin-like domain-containing protein" evidence="8">
    <location>
        <begin position="22"/>
        <end position="75"/>
    </location>
</feature>
<reference evidence="10" key="3">
    <citation type="submission" date="2018-08" db="UniProtKB">
        <authorList>
            <consortium name="EnsemblPlants"/>
        </authorList>
    </citation>
    <scope>IDENTIFICATION</scope>
    <source>
        <strain evidence="10">Yugu1</strain>
    </source>
</reference>
<evidence type="ECO:0000256" key="2">
    <source>
        <dbReference type="ARBA" id="ARBA00006722"/>
    </source>
</evidence>
<organism evidence="9">
    <name type="scientific">Setaria italica</name>
    <name type="common">Foxtail millet</name>
    <name type="synonym">Panicum italicum</name>
    <dbReference type="NCBI Taxonomy" id="4555"/>
    <lineage>
        <taxon>Eukaryota</taxon>
        <taxon>Viridiplantae</taxon>
        <taxon>Streptophyta</taxon>
        <taxon>Embryophyta</taxon>
        <taxon>Tracheophyta</taxon>
        <taxon>Spermatophyta</taxon>
        <taxon>Magnoliopsida</taxon>
        <taxon>Liliopsida</taxon>
        <taxon>Poales</taxon>
        <taxon>Poaceae</taxon>
        <taxon>PACMAD clade</taxon>
        <taxon>Panicoideae</taxon>
        <taxon>Panicodae</taxon>
        <taxon>Paniceae</taxon>
        <taxon>Cenchrinae</taxon>
        <taxon>Setaria</taxon>
    </lineage>
</organism>
<dbReference type="Pfam" id="PF10868">
    <property type="entry name" value="Defensin_like"/>
    <property type="match status" value="1"/>
</dbReference>
<evidence type="ECO:0000256" key="8">
    <source>
        <dbReference type="SAM" id="SignalP"/>
    </source>
</evidence>
<evidence type="ECO:0008006" key="12">
    <source>
        <dbReference type="Google" id="ProtNLM"/>
    </source>
</evidence>
<dbReference type="PANTHER" id="PTHR34453:SF3">
    <property type="entry name" value="DEFENSIN-LIKE (DEFL) FAMILY PROTEIN-RELATED"/>
    <property type="match status" value="1"/>
</dbReference>
<keyword evidence="4" id="KW-0929">Antimicrobial</keyword>
<keyword evidence="5" id="KW-0295">Fungicide</keyword>
<feature type="signal peptide" evidence="8">
    <location>
        <begin position="1"/>
        <end position="21"/>
    </location>
</feature>
<dbReference type="AlphaFoldDB" id="K3Y156"/>
<reference evidence="9" key="2">
    <citation type="submission" date="2015-07" db="EMBL/GenBank/DDBJ databases">
        <authorList>
            <person name="Noorani M."/>
        </authorList>
    </citation>
    <scope>NUCLEOTIDE SEQUENCE</scope>
    <source>
        <strain evidence="9">Yugu1</strain>
    </source>
</reference>
<evidence type="ECO:0000256" key="4">
    <source>
        <dbReference type="ARBA" id="ARBA00022529"/>
    </source>
</evidence>
<keyword evidence="7" id="KW-0611">Plant defense</keyword>
<dbReference type="EMBL" id="CM003531">
    <property type="protein sequence ID" value="RCV21719.1"/>
    <property type="molecule type" value="Genomic_DNA"/>
</dbReference>
<evidence type="ECO:0000313" key="9">
    <source>
        <dbReference type="EMBL" id="RCV21719.1"/>
    </source>
</evidence>
<dbReference type="eggNOG" id="ENOG502SXSI">
    <property type="taxonomic scope" value="Eukaryota"/>
</dbReference>
<evidence type="ECO:0000256" key="3">
    <source>
        <dbReference type="ARBA" id="ARBA00022525"/>
    </source>
</evidence>
<dbReference type="PANTHER" id="PTHR34453">
    <property type="entry name" value="DEFENSIN-LIKE (DEFL) FAMILY PROTEIN-RELATED"/>
    <property type="match status" value="1"/>
</dbReference>
<evidence type="ECO:0000256" key="5">
    <source>
        <dbReference type="ARBA" id="ARBA00022577"/>
    </source>
</evidence>
<comment type="subcellular location">
    <subcellularLocation>
        <location evidence="1">Secreted</location>
    </subcellularLocation>
</comment>
<dbReference type="HOGENOM" id="CLU_185732_1_0_1"/>
<comment type="similarity">
    <text evidence="2">Belongs to the DEFL family.</text>
</comment>
<evidence type="ECO:0000256" key="7">
    <source>
        <dbReference type="ARBA" id="ARBA00022821"/>
    </source>
</evidence>
<evidence type="ECO:0000256" key="6">
    <source>
        <dbReference type="ARBA" id="ARBA00022729"/>
    </source>
</evidence>
<gene>
    <name evidence="9" type="ORF">SETIT_4G160300v2</name>
</gene>
<dbReference type="OMA" id="CCTEHRP"/>
<dbReference type="EMBL" id="AGNK02002489">
    <property type="status" value="NOT_ANNOTATED_CDS"/>
    <property type="molecule type" value="Genomic_DNA"/>
</dbReference>
<evidence type="ECO:0000313" key="10">
    <source>
        <dbReference type="EnsemblPlants" id="KQL10719"/>
    </source>
</evidence>
<dbReference type="Gramene" id="KQL10719">
    <property type="protein sequence ID" value="KQL10719"/>
    <property type="gene ID" value="SETIT_007918mg"/>
</dbReference>
<dbReference type="GO" id="GO:0031640">
    <property type="term" value="P:killing of cells of another organism"/>
    <property type="evidence" value="ECO:0007669"/>
    <property type="project" value="UniProtKB-KW"/>
</dbReference>
<evidence type="ECO:0000256" key="1">
    <source>
        <dbReference type="ARBA" id="ARBA00004613"/>
    </source>
</evidence>